<gene>
    <name evidence="1" type="ORF">RF55_3659</name>
</gene>
<dbReference type="AlphaFoldDB" id="A0A0J7L0U0"/>
<dbReference type="PaxDb" id="67767-A0A0J7L0U0"/>
<sequence length="175" mass="19663">MEAEKDMRSVEELLFRRQWYIQLSGPSFPGVRTREAILPNLNDWIERKHGSVSFHLTQLLTGHGCFNSYLYKIGKADSPICAHCGREHDTAEHTLQACTTWSMERNELKKEVGHDLSLGVVVGAMIASEKTWAAAIWFAETVILAKEVAERARQMAGLVGGQFSQIIIEDDSDDD</sequence>
<comment type="caution">
    <text evidence="1">The sequence shown here is derived from an EMBL/GenBank/DDBJ whole genome shotgun (WGS) entry which is preliminary data.</text>
</comment>
<name>A0A0J7L0U0_LASNI</name>
<dbReference type="Proteomes" id="UP000036403">
    <property type="component" value="Unassembled WGS sequence"/>
</dbReference>
<evidence type="ECO:0000313" key="2">
    <source>
        <dbReference type="Proteomes" id="UP000036403"/>
    </source>
</evidence>
<organism evidence="1 2">
    <name type="scientific">Lasius niger</name>
    <name type="common">Black garden ant</name>
    <dbReference type="NCBI Taxonomy" id="67767"/>
    <lineage>
        <taxon>Eukaryota</taxon>
        <taxon>Metazoa</taxon>
        <taxon>Ecdysozoa</taxon>
        <taxon>Arthropoda</taxon>
        <taxon>Hexapoda</taxon>
        <taxon>Insecta</taxon>
        <taxon>Pterygota</taxon>
        <taxon>Neoptera</taxon>
        <taxon>Endopterygota</taxon>
        <taxon>Hymenoptera</taxon>
        <taxon>Apocrita</taxon>
        <taxon>Aculeata</taxon>
        <taxon>Formicoidea</taxon>
        <taxon>Formicidae</taxon>
        <taxon>Formicinae</taxon>
        <taxon>Lasius</taxon>
        <taxon>Lasius</taxon>
    </lineage>
</organism>
<evidence type="ECO:0000313" key="1">
    <source>
        <dbReference type="EMBL" id="KMQ96079.1"/>
    </source>
</evidence>
<dbReference type="EMBL" id="LBMM01001564">
    <property type="protein sequence ID" value="KMQ96079.1"/>
    <property type="molecule type" value="Genomic_DNA"/>
</dbReference>
<dbReference type="GO" id="GO:0003964">
    <property type="term" value="F:RNA-directed DNA polymerase activity"/>
    <property type="evidence" value="ECO:0007669"/>
    <property type="project" value="UniProtKB-KW"/>
</dbReference>
<keyword evidence="1" id="KW-0808">Transferase</keyword>
<reference evidence="1 2" key="1">
    <citation type="submission" date="2015-04" db="EMBL/GenBank/DDBJ databases">
        <title>Lasius niger genome sequencing.</title>
        <authorList>
            <person name="Konorov E.A."/>
            <person name="Nikitin M.A."/>
            <person name="Kirill M.V."/>
            <person name="Chang P."/>
        </authorList>
    </citation>
    <scope>NUCLEOTIDE SEQUENCE [LARGE SCALE GENOMIC DNA]</scope>
    <source>
        <tissue evidence="1">Whole</tissue>
    </source>
</reference>
<keyword evidence="1" id="KW-0548">Nucleotidyltransferase</keyword>
<keyword evidence="2" id="KW-1185">Reference proteome</keyword>
<protein>
    <submittedName>
        <fullName evidence="1">Reverse transcriptase</fullName>
    </submittedName>
</protein>
<dbReference type="STRING" id="67767.A0A0J7L0U0"/>
<accession>A0A0J7L0U0</accession>
<proteinExistence type="predicted"/>
<keyword evidence="1" id="KW-0695">RNA-directed DNA polymerase</keyword>
<dbReference type="OrthoDB" id="7554560at2759"/>